<evidence type="ECO:0000313" key="3">
    <source>
        <dbReference type="EMBL" id="GIF83861.1"/>
    </source>
</evidence>
<accession>A0A8J3NLG4</accession>
<dbReference type="SUPFAM" id="SSF141571">
    <property type="entry name" value="Pentapeptide repeat-like"/>
    <property type="match status" value="1"/>
</dbReference>
<keyword evidence="1" id="KW-0677">Repeat</keyword>
<dbReference type="PANTHER" id="PTHR47485:SF1">
    <property type="entry name" value="THYLAKOID LUMENAL 17.4 KDA PROTEIN, CHLOROPLASTIC"/>
    <property type="match status" value="1"/>
</dbReference>
<evidence type="ECO:0000256" key="1">
    <source>
        <dbReference type="ARBA" id="ARBA00022737"/>
    </source>
</evidence>
<evidence type="ECO:0000313" key="4">
    <source>
        <dbReference type="Proteomes" id="UP000601223"/>
    </source>
</evidence>
<dbReference type="EMBL" id="BONF01000031">
    <property type="protein sequence ID" value="GIF83861.1"/>
    <property type="molecule type" value="Genomic_DNA"/>
</dbReference>
<name>A0A8J3NLG4_9ACTN</name>
<gene>
    <name evidence="3" type="ORF">Cba03nite_52100</name>
</gene>
<evidence type="ECO:0000256" key="2">
    <source>
        <dbReference type="SAM" id="Phobius"/>
    </source>
</evidence>
<sequence length="374" mass="40503">MPKFTAQWRRIVKAGPKPPVRQAQSVKNPDRLQKVVAYAAIGLAVATALPALASGYQTWVTNQATKEQLKILQDQQLLAERGLVTGRFTAATEQLASNRPAERIGGIYALREIARDDDGYRSPIIKLLSAYVRDTSVRERSSDPKAVAGADLQAAFSVLAVLRGKPYDPIVDLTGSYLPGLSLNARIQMSTNDLAANLLLRERPPLANIKDMVLVGADLRGAAIFDTFMKSAIFARADLTNSRIGNVDGTDASFNDAVMPGSIILKADLPGANLEGAVLDGAVIGFSSMIEAKFGTASLEGAVLYEVDLRGADLAFTELKRATLRHVRWNQTTRWPADMIKLVMANSRSQPDGDFLLWPVDIDTGDPQLPLPTH</sequence>
<dbReference type="RefSeq" id="WP_203751221.1">
    <property type="nucleotide sequence ID" value="NZ_BONF01000031.1"/>
</dbReference>
<keyword evidence="2" id="KW-1133">Transmembrane helix</keyword>
<dbReference type="AlphaFoldDB" id="A0A8J3NLG4"/>
<dbReference type="Pfam" id="PF00805">
    <property type="entry name" value="Pentapeptide"/>
    <property type="match status" value="1"/>
</dbReference>
<keyword evidence="2" id="KW-0472">Membrane</keyword>
<dbReference type="Gene3D" id="2.160.20.80">
    <property type="entry name" value="E3 ubiquitin-protein ligase SopA"/>
    <property type="match status" value="1"/>
</dbReference>
<organism evidence="3 4">
    <name type="scientific">Catellatospora bangladeshensis</name>
    <dbReference type="NCBI Taxonomy" id="310355"/>
    <lineage>
        <taxon>Bacteria</taxon>
        <taxon>Bacillati</taxon>
        <taxon>Actinomycetota</taxon>
        <taxon>Actinomycetes</taxon>
        <taxon>Micromonosporales</taxon>
        <taxon>Micromonosporaceae</taxon>
        <taxon>Catellatospora</taxon>
    </lineage>
</organism>
<proteinExistence type="predicted"/>
<protein>
    <recommendedName>
        <fullName evidence="5">Pentapeptide repeat-containing protein</fullName>
    </recommendedName>
</protein>
<evidence type="ECO:0008006" key="5">
    <source>
        <dbReference type="Google" id="ProtNLM"/>
    </source>
</evidence>
<dbReference type="Proteomes" id="UP000601223">
    <property type="component" value="Unassembled WGS sequence"/>
</dbReference>
<reference evidence="3 4" key="1">
    <citation type="submission" date="2021-01" db="EMBL/GenBank/DDBJ databases">
        <title>Whole genome shotgun sequence of Catellatospora bangladeshensis NBRC 107357.</title>
        <authorList>
            <person name="Komaki H."/>
            <person name="Tamura T."/>
        </authorList>
    </citation>
    <scope>NUCLEOTIDE SEQUENCE [LARGE SCALE GENOMIC DNA]</scope>
    <source>
        <strain evidence="3 4">NBRC 107357</strain>
    </source>
</reference>
<keyword evidence="4" id="KW-1185">Reference proteome</keyword>
<keyword evidence="2" id="KW-0812">Transmembrane</keyword>
<comment type="caution">
    <text evidence="3">The sequence shown here is derived from an EMBL/GenBank/DDBJ whole genome shotgun (WGS) entry which is preliminary data.</text>
</comment>
<dbReference type="PANTHER" id="PTHR47485">
    <property type="entry name" value="THYLAKOID LUMENAL 17.4 KDA PROTEIN, CHLOROPLASTIC"/>
    <property type="match status" value="1"/>
</dbReference>
<feature type="transmembrane region" description="Helical" evidence="2">
    <location>
        <begin position="35"/>
        <end position="56"/>
    </location>
</feature>
<dbReference type="InterPro" id="IPR001646">
    <property type="entry name" value="5peptide_repeat"/>
</dbReference>